<dbReference type="EMBL" id="JBHRYR010000003">
    <property type="protein sequence ID" value="MFC3852654.1"/>
    <property type="molecule type" value="Genomic_DNA"/>
</dbReference>
<organism evidence="2 3">
    <name type="scientific">Saccharospirillum mangrovi</name>
    <dbReference type="NCBI Taxonomy" id="2161747"/>
    <lineage>
        <taxon>Bacteria</taxon>
        <taxon>Pseudomonadati</taxon>
        <taxon>Pseudomonadota</taxon>
        <taxon>Gammaproteobacteria</taxon>
        <taxon>Oceanospirillales</taxon>
        <taxon>Saccharospirillaceae</taxon>
        <taxon>Saccharospirillum</taxon>
    </lineage>
</organism>
<feature type="signal peptide" evidence="1">
    <location>
        <begin position="1"/>
        <end position="18"/>
    </location>
</feature>
<evidence type="ECO:0000256" key="1">
    <source>
        <dbReference type="SAM" id="SignalP"/>
    </source>
</evidence>
<feature type="chain" id="PRO_5046123784" description="DUF2846 domain-containing protein" evidence="1">
    <location>
        <begin position="19"/>
        <end position="200"/>
    </location>
</feature>
<evidence type="ECO:0000313" key="3">
    <source>
        <dbReference type="Proteomes" id="UP001595617"/>
    </source>
</evidence>
<protein>
    <recommendedName>
        <fullName evidence="4">DUF2846 domain-containing protein</fullName>
    </recommendedName>
</protein>
<proteinExistence type="predicted"/>
<evidence type="ECO:0000313" key="2">
    <source>
        <dbReference type="EMBL" id="MFC3852654.1"/>
    </source>
</evidence>
<dbReference type="Proteomes" id="UP001595617">
    <property type="component" value="Unassembled WGS sequence"/>
</dbReference>
<dbReference type="RefSeq" id="WP_380695068.1">
    <property type="nucleotide sequence ID" value="NZ_JBHRYR010000003.1"/>
</dbReference>
<sequence length="200" mass="22100">MLRWLFLLGMGLSLTGCAGQALIEREETADAVLLMGLELTGFTPGTLGYYFVLHFEQADGERRQSIVRPRSNDQYVVITDLPPAEYQLVGWAARSAPGVTGFNDHSLRIQPLDIRFALPAGEVSLLSQQMRLDHREGDYGLTQMRVSFVPLDERRRDALASRAAEVGPEWTVNLTPIGEVPEASTDAPKERGVLDFLLGS</sequence>
<comment type="caution">
    <text evidence="2">The sequence shown here is derived from an EMBL/GenBank/DDBJ whole genome shotgun (WGS) entry which is preliminary data.</text>
</comment>
<accession>A0ABV7ZWQ7</accession>
<gene>
    <name evidence="2" type="ORF">ACFOOG_07400</name>
</gene>
<keyword evidence="3" id="KW-1185">Reference proteome</keyword>
<dbReference type="PROSITE" id="PS51257">
    <property type="entry name" value="PROKAR_LIPOPROTEIN"/>
    <property type="match status" value="1"/>
</dbReference>
<name>A0ABV7ZWQ7_9GAMM</name>
<reference evidence="3" key="1">
    <citation type="journal article" date="2019" name="Int. J. Syst. Evol. Microbiol.">
        <title>The Global Catalogue of Microorganisms (GCM) 10K type strain sequencing project: providing services to taxonomists for standard genome sequencing and annotation.</title>
        <authorList>
            <consortium name="The Broad Institute Genomics Platform"/>
            <consortium name="The Broad Institute Genome Sequencing Center for Infectious Disease"/>
            <person name="Wu L."/>
            <person name="Ma J."/>
        </authorList>
    </citation>
    <scope>NUCLEOTIDE SEQUENCE [LARGE SCALE GENOMIC DNA]</scope>
    <source>
        <strain evidence="3">IBRC 10765</strain>
    </source>
</reference>
<evidence type="ECO:0008006" key="4">
    <source>
        <dbReference type="Google" id="ProtNLM"/>
    </source>
</evidence>
<keyword evidence="1" id="KW-0732">Signal</keyword>